<dbReference type="GO" id="GO:0006364">
    <property type="term" value="P:rRNA processing"/>
    <property type="evidence" value="ECO:0007669"/>
    <property type="project" value="InterPro"/>
</dbReference>
<name>A0A2H0TRJ7_9BACT</name>
<reference evidence="3" key="1">
    <citation type="submission" date="2017-09" db="EMBL/GenBank/DDBJ databases">
        <title>Depth-based differentiation of microbial function through sediment-hosted aquifers and enrichment of novel symbionts in the deep terrestrial subsurface.</title>
        <authorList>
            <person name="Probst A.J."/>
            <person name="Ladd B."/>
            <person name="Jarett J.K."/>
            <person name="Geller-Mcgrath D.E."/>
            <person name="Sieber C.M.K."/>
            <person name="Emerson J.B."/>
            <person name="Anantharaman K."/>
            <person name="Thomas B.C."/>
            <person name="Malmstrom R."/>
            <person name="Stieglmeier M."/>
            <person name="Klingl A."/>
            <person name="Woyke T."/>
            <person name="Ryan C.M."/>
            <person name="Banfield J.F."/>
        </authorList>
    </citation>
    <scope>NUCLEOTIDE SEQUENCE [LARGE SCALE GENOMIC DNA]</scope>
</reference>
<evidence type="ECO:0008006" key="4">
    <source>
        <dbReference type="Google" id="ProtNLM"/>
    </source>
</evidence>
<dbReference type="EMBL" id="PFCB01000006">
    <property type="protein sequence ID" value="PIR74775.1"/>
    <property type="molecule type" value="Genomic_DNA"/>
</dbReference>
<protein>
    <recommendedName>
        <fullName evidence="4">Ribosome-binding factor A</fullName>
    </recommendedName>
</protein>
<keyword evidence="1" id="KW-0690">Ribosome biogenesis</keyword>
<dbReference type="SUPFAM" id="SSF89919">
    <property type="entry name" value="Ribosome-binding factor A, RbfA"/>
    <property type="match status" value="1"/>
</dbReference>
<comment type="caution">
    <text evidence="2">The sequence shown here is derived from an EMBL/GenBank/DDBJ whole genome shotgun (WGS) entry which is preliminary data.</text>
</comment>
<gene>
    <name evidence="2" type="ORF">COU35_00670</name>
</gene>
<proteinExistence type="predicted"/>
<dbReference type="Proteomes" id="UP000230154">
    <property type="component" value="Unassembled WGS sequence"/>
</dbReference>
<evidence type="ECO:0000313" key="2">
    <source>
        <dbReference type="EMBL" id="PIR74775.1"/>
    </source>
</evidence>
<organism evidence="2 3">
    <name type="scientific">Candidatus Magasanikbacteria bacterium CG10_big_fil_rev_8_21_14_0_10_47_10</name>
    <dbReference type="NCBI Taxonomy" id="1974652"/>
    <lineage>
        <taxon>Bacteria</taxon>
        <taxon>Candidatus Magasanikiibacteriota</taxon>
    </lineage>
</organism>
<dbReference type="Gene3D" id="3.30.300.20">
    <property type="match status" value="1"/>
</dbReference>
<dbReference type="InterPro" id="IPR015946">
    <property type="entry name" value="KH_dom-like_a/b"/>
</dbReference>
<accession>A0A2H0TRJ7</accession>
<evidence type="ECO:0000256" key="1">
    <source>
        <dbReference type="ARBA" id="ARBA00022517"/>
    </source>
</evidence>
<dbReference type="InterPro" id="IPR023799">
    <property type="entry name" value="RbfA_dom_sf"/>
</dbReference>
<dbReference type="AlphaFoldDB" id="A0A2H0TRJ7"/>
<evidence type="ECO:0000313" key="3">
    <source>
        <dbReference type="Proteomes" id="UP000230154"/>
    </source>
</evidence>
<sequence>MVDRMEKVNKEILRVVGQVVSQEAALPSDVLVTITRAEATRNLRSVTVRLSVLPAERSAAVLAALQAQLYDLQGSFNGRIALHPLPRITLALDVSAAYAVHLPKHHTAGSTR</sequence>
<dbReference type="Pfam" id="PF02033">
    <property type="entry name" value="RBFA"/>
    <property type="match status" value="1"/>
</dbReference>
<dbReference type="InterPro" id="IPR000238">
    <property type="entry name" value="RbfA"/>
</dbReference>